<accession>A0ABV9KQH3</accession>
<gene>
    <name evidence="2" type="ORF">ACFO5X_26080</name>
</gene>
<sequence>MTELLTVSYRSVARLSEPDTALQAILAESRNNNARFGITGILLFDGTYFMQTIEGPLDETSTLFTRIVNDRRHDDVVPFGVSKIETRSFPDWTMELIGPETASRIVPDMADFDFTDRRLSQVHKTVTALAA</sequence>
<evidence type="ECO:0000259" key="1">
    <source>
        <dbReference type="PROSITE" id="PS50925"/>
    </source>
</evidence>
<dbReference type="InterPro" id="IPR036046">
    <property type="entry name" value="Acylphosphatase-like_dom_sf"/>
</dbReference>
<evidence type="ECO:0000313" key="3">
    <source>
        <dbReference type="Proteomes" id="UP001595973"/>
    </source>
</evidence>
<feature type="domain" description="BLUF" evidence="1">
    <location>
        <begin position="4"/>
        <end position="95"/>
    </location>
</feature>
<dbReference type="SUPFAM" id="SSF54975">
    <property type="entry name" value="Acylphosphatase/BLUF domain-like"/>
    <property type="match status" value="1"/>
</dbReference>
<dbReference type="InterPro" id="IPR007024">
    <property type="entry name" value="BLUF_domain"/>
</dbReference>
<reference evidence="3" key="1">
    <citation type="journal article" date="2019" name="Int. J. Syst. Evol. Microbiol.">
        <title>The Global Catalogue of Microorganisms (GCM) 10K type strain sequencing project: providing services to taxonomists for standard genome sequencing and annotation.</title>
        <authorList>
            <consortium name="The Broad Institute Genomics Platform"/>
            <consortium name="The Broad Institute Genome Sequencing Center for Infectious Disease"/>
            <person name="Wu L."/>
            <person name="Ma J."/>
        </authorList>
    </citation>
    <scope>NUCLEOTIDE SEQUENCE [LARGE SCALE GENOMIC DNA]</scope>
    <source>
        <strain evidence="3">CGMCC 4.7283</strain>
    </source>
</reference>
<dbReference type="PROSITE" id="PS50925">
    <property type="entry name" value="BLUF"/>
    <property type="match status" value="1"/>
</dbReference>
<protein>
    <submittedName>
        <fullName evidence="2">BLUF domain-containing protein</fullName>
    </submittedName>
</protein>
<dbReference type="Proteomes" id="UP001595973">
    <property type="component" value="Unassembled WGS sequence"/>
</dbReference>
<organism evidence="2 3">
    <name type="scientific">Seohaeicola nanhaiensis</name>
    <dbReference type="NCBI Taxonomy" id="1387282"/>
    <lineage>
        <taxon>Bacteria</taxon>
        <taxon>Pseudomonadati</taxon>
        <taxon>Pseudomonadota</taxon>
        <taxon>Alphaproteobacteria</taxon>
        <taxon>Rhodobacterales</taxon>
        <taxon>Roseobacteraceae</taxon>
        <taxon>Seohaeicola</taxon>
    </lineage>
</organism>
<dbReference type="EMBL" id="JBHSGI010000034">
    <property type="protein sequence ID" value="MFC4672044.1"/>
    <property type="molecule type" value="Genomic_DNA"/>
</dbReference>
<dbReference type="Gene3D" id="3.30.70.100">
    <property type="match status" value="1"/>
</dbReference>
<dbReference type="RefSeq" id="WP_380723221.1">
    <property type="nucleotide sequence ID" value="NZ_JBHSGI010000034.1"/>
</dbReference>
<proteinExistence type="predicted"/>
<evidence type="ECO:0000313" key="2">
    <source>
        <dbReference type="EMBL" id="MFC4672044.1"/>
    </source>
</evidence>
<dbReference type="SMART" id="SM01034">
    <property type="entry name" value="BLUF"/>
    <property type="match status" value="1"/>
</dbReference>
<name>A0ABV9KQH3_9RHOB</name>
<keyword evidence="3" id="KW-1185">Reference proteome</keyword>
<comment type="caution">
    <text evidence="2">The sequence shown here is derived from an EMBL/GenBank/DDBJ whole genome shotgun (WGS) entry which is preliminary data.</text>
</comment>
<dbReference type="Pfam" id="PF04940">
    <property type="entry name" value="BLUF"/>
    <property type="match status" value="1"/>
</dbReference>